<dbReference type="EMBL" id="CACSLK010027833">
    <property type="protein sequence ID" value="CAA0832345.1"/>
    <property type="molecule type" value="Genomic_DNA"/>
</dbReference>
<dbReference type="PANTHER" id="PTHR11945:SF776">
    <property type="entry name" value="AGAMOUS-LIKE 50-RELATED"/>
    <property type="match status" value="1"/>
</dbReference>
<evidence type="ECO:0000256" key="6">
    <source>
        <dbReference type="SAM" id="Coils"/>
    </source>
</evidence>
<dbReference type="SUPFAM" id="SSF55455">
    <property type="entry name" value="SRF-like"/>
    <property type="match status" value="1"/>
</dbReference>
<dbReference type="GO" id="GO:0000981">
    <property type="term" value="F:DNA-binding transcription factor activity, RNA polymerase II-specific"/>
    <property type="evidence" value="ECO:0007669"/>
    <property type="project" value="TreeGrafter"/>
</dbReference>
<evidence type="ECO:0000256" key="4">
    <source>
        <dbReference type="ARBA" id="ARBA00023163"/>
    </source>
</evidence>
<dbReference type="GO" id="GO:0045944">
    <property type="term" value="P:positive regulation of transcription by RNA polymerase II"/>
    <property type="evidence" value="ECO:0007669"/>
    <property type="project" value="InterPro"/>
</dbReference>
<dbReference type="GO" id="GO:0046983">
    <property type="term" value="F:protein dimerization activity"/>
    <property type="evidence" value="ECO:0007669"/>
    <property type="project" value="InterPro"/>
</dbReference>
<comment type="subcellular location">
    <subcellularLocation>
        <location evidence="1">Nucleus</location>
    </subcellularLocation>
</comment>
<dbReference type="PROSITE" id="PS50066">
    <property type="entry name" value="MADS_BOX_2"/>
    <property type="match status" value="1"/>
</dbReference>
<keyword evidence="5" id="KW-0539">Nucleus</keyword>
<dbReference type="InterPro" id="IPR002100">
    <property type="entry name" value="TF_MADSbox"/>
</dbReference>
<keyword evidence="2" id="KW-0805">Transcription regulation</keyword>
<evidence type="ECO:0000313" key="9">
    <source>
        <dbReference type="Proteomes" id="UP001153555"/>
    </source>
</evidence>
<dbReference type="AlphaFoldDB" id="A0A9N7NKS8"/>
<sequence>MAPPPPPPQGRKKSQGRRKIEMKLIADDNARTVTFSKRRAGLFKKATELSILCGAHIAIIIFSLRGRAYSFGHPNVESVAGRFFNRNPPIPDPHAVWAHAAMLAHLKDECEKKAQELEAQKRRGKELEAALESSGGVTDEQLSRLGWDQLRDLKQRLEKLRDGMLENPAEEEVGPTEPLGLGPIVAAADVAHVERGWRGVSGIPADWLKL</sequence>
<dbReference type="GO" id="GO:0005634">
    <property type="term" value="C:nucleus"/>
    <property type="evidence" value="ECO:0007669"/>
    <property type="project" value="UniProtKB-SubCell"/>
</dbReference>
<organism evidence="8 9">
    <name type="scientific">Striga hermonthica</name>
    <name type="common">Purple witchweed</name>
    <name type="synonym">Buchnera hermonthica</name>
    <dbReference type="NCBI Taxonomy" id="68872"/>
    <lineage>
        <taxon>Eukaryota</taxon>
        <taxon>Viridiplantae</taxon>
        <taxon>Streptophyta</taxon>
        <taxon>Embryophyta</taxon>
        <taxon>Tracheophyta</taxon>
        <taxon>Spermatophyta</taxon>
        <taxon>Magnoliopsida</taxon>
        <taxon>eudicotyledons</taxon>
        <taxon>Gunneridae</taxon>
        <taxon>Pentapetalae</taxon>
        <taxon>asterids</taxon>
        <taxon>lamiids</taxon>
        <taxon>Lamiales</taxon>
        <taxon>Orobanchaceae</taxon>
        <taxon>Buchnereae</taxon>
        <taxon>Striga</taxon>
    </lineage>
</organism>
<protein>
    <submittedName>
        <fullName evidence="8">AGAMOUS-like 29</fullName>
    </submittedName>
</protein>
<dbReference type="OrthoDB" id="901722at2759"/>
<keyword evidence="4" id="KW-0804">Transcription</keyword>
<dbReference type="Proteomes" id="UP001153555">
    <property type="component" value="Unassembled WGS sequence"/>
</dbReference>
<dbReference type="Pfam" id="PF00319">
    <property type="entry name" value="SRF-TF"/>
    <property type="match status" value="1"/>
</dbReference>
<dbReference type="SMART" id="SM00432">
    <property type="entry name" value="MADS"/>
    <property type="match status" value="1"/>
</dbReference>
<accession>A0A9N7NKS8</accession>
<dbReference type="CDD" id="cd00265">
    <property type="entry name" value="MADS_MEF2_like"/>
    <property type="match status" value="1"/>
</dbReference>
<keyword evidence="6" id="KW-0175">Coiled coil</keyword>
<dbReference type="GO" id="GO:0000978">
    <property type="term" value="F:RNA polymerase II cis-regulatory region sequence-specific DNA binding"/>
    <property type="evidence" value="ECO:0007669"/>
    <property type="project" value="TreeGrafter"/>
</dbReference>
<evidence type="ECO:0000259" key="7">
    <source>
        <dbReference type="PROSITE" id="PS50066"/>
    </source>
</evidence>
<evidence type="ECO:0000313" key="8">
    <source>
        <dbReference type="EMBL" id="CAA0832345.1"/>
    </source>
</evidence>
<feature type="domain" description="MADS-box" evidence="7">
    <location>
        <begin position="15"/>
        <end position="75"/>
    </location>
</feature>
<name>A0A9N7NKS8_STRHE</name>
<feature type="coiled-coil region" evidence="6">
    <location>
        <begin position="100"/>
        <end position="130"/>
    </location>
</feature>
<evidence type="ECO:0000256" key="3">
    <source>
        <dbReference type="ARBA" id="ARBA00023125"/>
    </source>
</evidence>
<dbReference type="PRINTS" id="PR00404">
    <property type="entry name" value="MADSDOMAIN"/>
</dbReference>
<evidence type="ECO:0000256" key="2">
    <source>
        <dbReference type="ARBA" id="ARBA00023015"/>
    </source>
</evidence>
<dbReference type="InterPro" id="IPR033896">
    <property type="entry name" value="MEF2-like_N"/>
</dbReference>
<reference evidence="8" key="1">
    <citation type="submission" date="2019-12" db="EMBL/GenBank/DDBJ databases">
        <authorList>
            <person name="Scholes J."/>
        </authorList>
    </citation>
    <scope>NUCLEOTIDE SEQUENCE</scope>
</reference>
<gene>
    <name evidence="8" type="ORF">SHERM_27642</name>
</gene>
<comment type="caution">
    <text evidence="8">The sequence shown here is derived from an EMBL/GenBank/DDBJ whole genome shotgun (WGS) entry which is preliminary data.</text>
</comment>
<evidence type="ECO:0000256" key="5">
    <source>
        <dbReference type="ARBA" id="ARBA00023242"/>
    </source>
</evidence>
<dbReference type="Gene3D" id="3.40.1810.10">
    <property type="entry name" value="Transcription factor, MADS-box"/>
    <property type="match status" value="1"/>
</dbReference>
<keyword evidence="3" id="KW-0238">DNA-binding</keyword>
<dbReference type="PANTHER" id="PTHR11945">
    <property type="entry name" value="MADS BOX PROTEIN"/>
    <property type="match status" value="1"/>
</dbReference>
<dbReference type="FunFam" id="3.40.1810.10:FF:000006">
    <property type="entry name" value="Agamous-like MADS-box protein AGL62"/>
    <property type="match status" value="1"/>
</dbReference>
<evidence type="ECO:0000256" key="1">
    <source>
        <dbReference type="ARBA" id="ARBA00004123"/>
    </source>
</evidence>
<keyword evidence="9" id="KW-1185">Reference proteome</keyword>
<proteinExistence type="predicted"/>
<dbReference type="InterPro" id="IPR036879">
    <property type="entry name" value="TF_MADSbox_sf"/>
</dbReference>